<organism evidence="1">
    <name type="scientific">Streptomyces haneummycinicus</name>
    <dbReference type="NCBI Taxonomy" id="3074435"/>
    <lineage>
        <taxon>Bacteria</taxon>
        <taxon>Bacillati</taxon>
        <taxon>Actinomycetota</taxon>
        <taxon>Actinomycetes</taxon>
        <taxon>Kitasatosporales</taxon>
        <taxon>Streptomycetaceae</taxon>
        <taxon>Streptomyces</taxon>
    </lineage>
</organism>
<sequence>MSRHPTEPPHHGVAGPLDGVRVVELAGIGPGPFAAMLLADLGADVVRVDRPGPSRSAAIPSTT</sequence>
<dbReference type="PANTHER" id="PTHR48228:SF5">
    <property type="entry name" value="ALPHA-METHYLACYL-COA RACEMASE"/>
    <property type="match status" value="1"/>
</dbReference>
<reference evidence="1" key="2">
    <citation type="submission" date="2024-07" db="EMBL/GenBank/DDBJ databases">
        <title>Streptomyces haneummycinica sp. nov., a new antibiotic-producing actinobacterium isolated from marine sediment.</title>
        <authorList>
            <person name="Uemura M."/>
            <person name="Hamada M."/>
            <person name="Hirano S."/>
            <person name="Kobayashi K."/>
            <person name="Ohshiro T."/>
            <person name="Kobayashi T."/>
            <person name="Terahara T."/>
        </authorList>
    </citation>
    <scope>NUCLEOTIDE SEQUENCE</scope>
    <source>
        <strain evidence="1">KM77-8</strain>
    </source>
</reference>
<dbReference type="InterPro" id="IPR023606">
    <property type="entry name" value="CoA-Trfase_III_dom_1_sf"/>
</dbReference>
<dbReference type="InterPro" id="IPR050509">
    <property type="entry name" value="CoA-transferase_III"/>
</dbReference>
<dbReference type="GO" id="GO:0003824">
    <property type="term" value="F:catalytic activity"/>
    <property type="evidence" value="ECO:0007669"/>
    <property type="project" value="InterPro"/>
</dbReference>
<proteinExistence type="predicted"/>
<dbReference type="Gene3D" id="3.40.50.10540">
    <property type="entry name" value="Crotonobetainyl-coa:carnitine coa-transferase, domain 1"/>
    <property type="match status" value="1"/>
</dbReference>
<dbReference type="SUPFAM" id="SSF89796">
    <property type="entry name" value="CoA-transferase family III (CaiB/BaiF)"/>
    <property type="match status" value="1"/>
</dbReference>
<accession>A0AAT9HL93</accession>
<dbReference type="EMBL" id="AP035768">
    <property type="protein sequence ID" value="BFO18016.1"/>
    <property type="molecule type" value="Genomic_DNA"/>
</dbReference>
<name>A0AAT9HL93_9ACTN</name>
<gene>
    <name evidence="1" type="ORF">SHKM778_44040</name>
</gene>
<dbReference type="InterPro" id="IPR003673">
    <property type="entry name" value="CoA-Trfase_fam_III"/>
</dbReference>
<dbReference type="Pfam" id="PF02515">
    <property type="entry name" value="CoA_transf_3"/>
    <property type="match status" value="1"/>
</dbReference>
<evidence type="ECO:0008006" key="2">
    <source>
        <dbReference type="Google" id="ProtNLM"/>
    </source>
</evidence>
<protein>
    <recommendedName>
        <fullName evidence="2">CoA transferase</fullName>
    </recommendedName>
</protein>
<dbReference type="PANTHER" id="PTHR48228">
    <property type="entry name" value="SUCCINYL-COA--D-CITRAMALATE COA-TRANSFERASE"/>
    <property type="match status" value="1"/>
</dbReference>
<dbReference type="AlphaFoldDB" id="A0AAT9HL93"/>
<evidence type="ECO:0000313" key="1">
    <source>
        <dbReference type="EMBL" id="BFO18016.1"/>
    </source>
</evidence>
<reference evidence="1" key="1">
    <citation type="submission" date="2024-06" db="EMBL/GenBank/DDBJ databases">
        <authorList>
            <consortium name="consrtm"/>
            <person name="Uemura M."/>
            <person name="Terahara T."/>
        </authorList>
    </citation>
    <scope>NUCLEOTIDE SEQUENCE</scope>
    <source>
        <strain evidence="1">KM77-8</strain>
    </source>
</reference>